<evidence type="ECO:0000313" key="1">
    <source>
        <dbReference type="EMBL" id="UQA91887.1"/>
    </source>
</evidence>
<protein>
    <recommendedName>
        <fullName evidence="3">Secreted protein</fullName>
    </recommendedName>
</protein>
<reference evidence="1" key="1">
    <citation type="submission" date="2021-10" db="EMBL/GenBank/DDBJ databases">
        <title>Streptomyces nigrumlapis sp.nov.,an antimicrobial producing actinobacterium isolated from Black Gobi rocks.</title>
        <authorList>
            <person name="Wen Y."/>
            <person name="Zhang W."/>
            <person name="Liu X.G."/>
        </authorList>
    </citation>
    <scope>NUCLEOTIDE SEQUENCE</scope>
    <source>
        <strain evidence="1">ST13-2-2</strain>
    </source>
</reference>
<gene>
    <name evidence="1" type="ORF">K9S39_08485</name>
</gene>
<evidence type="ECO:0008006" key="3">
    <source>
        <dbReference type="Google" id="ProtNLM"/>
    </source>
</evidence>
<proteinExistence type="predicted"/>
<accession>A0ABY4M2B7</accession>
<dbReference type="RefSeq" id="WP_248862701.1">
    <property type="nucleotide sequence ID" value="NZ_CP086322.1"/>
</dbReference>
<keyword evidence="2" id="KW-1185">Reference proteome</keyword>
<sequence>MTSTKKRSMPRRVVGVVGVSVVTGLAAAVMGGSAQAASGDVLLPHPGPDGLVWVQERTGDGGVATGGADGNKPLAVTVACEGGGKVVATVVPGNAVDPRPVSFTVDCPADSPGQATKVIDAGMQGSFSVQIDASTPTIRWALTATQEE</sequence>
<name>A0ABY4M2B7_9ACTN</name>
<evidence type="ECO:0000313" key="2">
    <source>
        <dbReference type="Proteomes" id="UP000830115"/>
    </source>
</evidence>
<organism evidence="1 2">
    <name type="scientific">Streptomyces halobius</name>
    <dbReference type="NCBI Taxonomy" id="2879846"/>
    <lineage>
        <taxon>Bacteria</taxon>
        <taxon>Bacillati</taxon>
        <taxon>Actinomycetota</taxon>
        <taxon>Actinomycetes</taxon>
        <taxon>Kitasatosporales</taxon>
        <taxon>Streptomycetaceae</taxon>
        <taxon>Streptomyces</taxon>
    </lineage>
</organism>
<dbReference type="EMBL" id="CP086322">
    <property type="protein sequence ID" value="UQA91887.1"/>
    <property type="molecule type" value="Genomic_DNA"/>
</dbReference>
<dbReference type="Proteomes" id="UP000830115">
    <property type="component" value="Chromosome"/>
</dbReference>